<evidence type="ECO:0000256" key="2">
    <source>
        <dbReference type="SAM" id="MobiDB-lite"/>
    </source>
</evidence>
<comment type="caution">
    <text evidence="4">The sequence shown here is derived from an EMBL/GenBank/DDBJ whole genome shotgun (WGS) entry which is preliminary data.</text>
</comment>
<evidence type="ECO:0000259" key="3">
    <source>
        <dbReference type="PROSITE" id="PS51526"/>
    </source>
</evidence>
<dbReference type="SUPFAM" id="SSF46785">
    <property type="entry name" value="Winged helix' DNA-binding domain"/>
    <property type="match status" value="1"/>
</dbReference>
<dbReference type="Proteomes" id="UP001186944">
    <property type="component" value="Unassembled WGS sequence"/>
</dbReference>
<dbReference type="InterPro" id="IPR036388">
    <property type="entry name" value="WH-like_DNA-bd_sf"/>
</dbReference>
<dbReference type="PANTHER" id="PTHR12619">
    <property type="entry name" value="RFX TRANSCRIPTION FACTOR FAMILY"/>
    <property type="match status" value="1"/>
</dbReference>
<dbReference type="InterPro" id="IPR036390">
    <property type="entry name" value="WH_DNA-bd_sf"/>
</dbReference>
<evidence type="ECO:0000313" key="4">
    <source>
        <dbReference type="EMBL" id="KAK3102356.1"/>
    </source>
</evidence>
<name>A0AA88YIM3_PINIB</name>
<proteinExistence type="predicted"/>
<keyword evidence="5" id="KW-1185">Reference proteome</keyword>
<dbReference type="GO" id="GO:0000981">
    <property type="term" value="F:DNA-binding transcription factor activity, RNA polymerase II-specific"/>
    <property type="evidence" value="ECO:0007669"/>
    <property type="project" value="TreeGrafter"/>
</dbReference>
<dbReference type="Gene3D" id="1.10.10.10">
    <property type="entry name" value="Winged helix-like DNA-binding domain superfamily/Winged helix DNA-binding domain"/>
    <property type="match status" value="1"/>
</dbReference>
<reference evidence="4" key="1">
    <citation type="submission" date="2019-08" db="EMBL/GenBank/DDBJ databases">
        <title>The improved chromosome-level genome for the pearl oyster Pinctada fucata martensii using PacBio sequencing and Hi-C.</title>
        <authorList>
            <person name="Zheng Z."/>
        </authorList>
    </citation>
    <scope>NUCLEOTIDE SEQUENCE</scope>
    <source>
        <strain evidence="4">ZZ-2019</strain>
        <tissue evidence="4">Adductor muscle</tissue>
    </source>
</reference>
<dbReference type="InterPro" id="IPR057321">
    <property type="entry name" value="RFX1-4/6/8-like_BCD"/>
</dbReference>
<dbReference type="Pfam" id="PF25340">
    <property type="entry name" value="BCD_RFX"/>
    <property type="match status" value="1"/>
</dbReference>
<dbReference type="InterPro" id="IPR039779">
    <property type="entry name" value="RFX-like"/>
</dbReference>
<accession>A0AA88YIM3</accession>
<protein>
    <recommendedName>
        <fullName evidence="3">RFX-type winged-helix domain-containing protein</fullName>
    </recommendedName>
</protein>
<keyword evidence="1" id="KW-0238">DNA-binding</keyword>
<evidence type="ECO:0000256" key="1">
    <source>
        <dbReference type="ARBA" id="ARBA00023125"/>
    </source>
</evidence>
<feature type="region of interest" description="Disordered" evidence="2">
    <location>
        <begin position="360"/>
        <end position="400"/>
    </location>
</feature>
<dbReference type="GO" id="GO:0000978">
    <property type="term" value="F:RNA polymerase II cis-regulatory region sequence-specific DNA binding"/>
    <property type="evidence" value="ECO:0007669"/>
    <property type="project" value="TreeGrafter"/>
</dbReference>
<evidence type="ECO:0000313" key="5">
    <source>
        <dbReference type="Proteomes" id="UP001186944"/>
    </source>
</evidence>
<gene>
    <name evidence="4" type="ORF">FSP39_010766</name>
</gene>
<organism evidence="4 5">
    <name type="scientific">Pinctada imbricata</name>
    <name type="common">Atlantic pearl-oyster</name>
    <name type="synonym">Pinctada martensii</name>
    <dbReference type="NCBI Taxonomy" id="66713"/>
    <lineage>
        <taxon>Eukaryota</taxon>
        <taxon>Metazoa</taxon>
        <taxon>Spiralia</taxon>
        <taxon>Lophotrochozoa</taxon>
        <taxon>Mollusca</taxon>
        <taxon>Bivalvia</taxon>
        <taxon>Autobranchia</taxon>
        <taxon>Pteriomorphia</taxon>
        <taxon>Pterioida</taxon>
        <taxon>Pterioidea</taxon>
        <taxon>Pteriidae</taxon>
        <taxon>Pinctada</taxon>
    </lineage>
</organism>
<dbReference type="Pfam" id="PF02257">
    <property type="entry name" value="RFX_DNA_binding"/>
    <property type="match status" value="1"/>
</dbReference>
<dbReference type="PANTHER" id="PTHR12619:SF32">
    <property type="entry name" value="RFX-TYPE WINGED-HELIX DOMAIN-CONTAINING PROTEIN"/>
    <property type="match status" value="1"/>
</dbReference>
<feature type="domain" description="RFX-type winged-helix" evidence="3">
    <location>
        <begin position="1"/>
        <end position="79"/>
    </location>
</feature>
<sequence>LTDNYERAEGVCLPRCVLYTHYLDFCKKMKYTPAGAATFGKGSNRKYSLSAKTGTLLPEFPNADNLILPENVQRDKMETFIMMYRTHCQRILDTVISANFEEVLVDVLIPSTIQDLPESLGTEIKLFIRKLPFWVDNSLDNISQEIRKKKMEVIKTFVHSVRRQLSFVHLAQTSRSVLLNHEILNQMIEDIAEVDFSELTYQASYMTPSGLNTYKECIFDFFEEFQTLLTKQAPIEAYTEWLDNIIDKCILQGSKDKTVSFKEKASRFLLQWETFCSLFMRDLTLQGATSFGSFHLLRIMCDEYIFLVLETQQDHQKEQILQKNVQKYMKNAEEIKMHAKIRTHSSKHLISPKAKKRKFVDESFESNDEADTSKDENRPTVPDGYTTMNGTAFTRPQPSSYREHYGLQLPDEACRPSFSHAPLPLSPLKHYPSINGSGFDRPTYFPQYGLNTYSDLMSASNTLSNQRAVQNYSDAHVQTLQSVPFSSSVPHVQSAGSYWADSRPPPPLHDPYSPYPYNKFHSTYDSYNKNSFLRSGSYQDAINRSAFDTSRPYYRSHDNFQVGNHLPMGGFTSNFMDIAQQPSQYSRQDSMFYQDELYPGNVPSSFSTFGKSYLATPFR</sequence>
<feature type="non-terminal residue" evidence="4">
    <location>
        <position position="1"/>
    </location>
</feature>
<dbReference type="InterPro" id="IPR003150">
    <property type="entry name" value="DNA-bd_RFX"/>
</dbReference>
<dbReference type="EMBL" id="VSWD01000005">
    <property type="protein sequence ID" value="KAK3102356.1"/>
    <property type="molecule type" value="Genomic_DNA"/>
</dbReference>
<dbReference type="PROSITE" id="PS51526">
    <property type="entry name" value="RFX_DBD"/>
    <property type="match status" value="1"/>
</dbReference>
<dbReference type="AlphaFoldDB" id="A0AA88YIM3"/>
<feature type="compositionally biased region" description="Polar residues" evidence="2">
    <location>
        <begin position="386"/>
        <end position="400"/>
    </location>
</feature>